<evidence type="ECO:0000256" key="1">
    <source>
        <dbReference type="SAM" id="Phobius"/>
    </source>
</evidence>
<keyword evidence="1" id="KW-1133">Transmembrane helix</keyword>
<protein>
    <submittedName>
        <fullName evidence="2">Uncharacterized protein</fullName>
    </submittedName>
</protein>
<gene>
    <name evidence="2" type="ORF">IT779_27865</name>
</gene>
<dbReference type="AlphaFoldDB" id="A0A931N644"/>
<dbReference type="Proteomes" id="UP000655751">
    <property type="component" value="Unassembled WGS sequence"/>
</dbReference>
<evidence type="ECO:0000313" key="3">
    <source>
        <dbReference type="Proteomes" id="UP000655751"/>
    </source>
</evidence>
<name>A0A931N644_9NOCA</name>
<sequence length="148" mass="15538">MLNTQPPVAPGEPQLPGAVEDQVITTVAAIVHRPHSPATSSSARAEMITSTITADPPTPAQQQLPYPRIDRVAAALVLGLTVACFAFLAYLITIDKTDLTTGVPATMAIVLTLNSAVFGTRNWVQRTRRTAATAGRVVVEALDPGSNP</sequence>
<keyword evidence="3" id="KW-1185">Reference proteome</keyword>
<organism evidence="2 3">
    <name type="scientific">Nocardia bovistercoris</name>
    <dbReference type="NCBI Taxonomy" id="2785916"/>
    <lineage>
        <taxon>Bacteria</taxon>
        <taxon>Bacillati</taxon>
        <taxon>Actinomycetota</taxon>
        <taxon>Actinomycetes</taxon>
        <taxon>Mycobacteriales</taxon>
        <taxon>Nocardiaceae</taxon>
        <taxon>Nocardia</taxon>
    </lineage>
</organism>
<keyword evidence="1" id="KW-0472">Membrane</keyword>
<reference evidence="2" key="1">
    <citation type="submission" date="2020-11" db="EMBL/GenBank/DDBJ databases">
        <title>Nocardia NEAU-351.nov., a novel actinomycete isolated from the cow dung.</title>
        <authorList>
            <person name="Zhang X."/>
        </authorList>
    </citation>
    <scope>NUCLEOTIDE SEQUENCE</scope>
    <source>
        <strain evidence="2">NEAU-351</strain>
    </source>
</reference>
<feature type="transmembrane region" description="Helical" evidence="1">
    <location>
        <begin position="99"/>
        <end position="119"/>
    </location>
</feature>
<dbReference type="RefSeq" id="WP_196152389.1">
    <property type="nucleotide sequence ID" value="NZ_JADMLG010000013.1"/>
</dbReference>
<proteinExistence type="predicted"/>
<evidence type="ECO:0000313" key="2">
    <source>
        <dbReference type="EMBL" id="MBH0780096.1"/>
    </source>
</evidence>
<accession>A0A931N644</accession>
<dbReference type="EMBL" id="JADMLG010000013">
    <property type="protein sequence ID" value="MBH0780096.1"/>
    <property type="molecule type" value="Genomic_DNA"/>
</dbReference>
<comment type="caution">
    <text evidence="2">The sequence shown here is derived from an EMBL/GenBank/DDBJ whole genome shotgun (WGS) entry which is preliminary data.</text>
</comment>
<feature type="transmembrane region" description="Helical" evidence="1">
    <location>
        <begin position="72"/>
        <end position="93"/>
    </location>
</feature>
<keyword evidence="1" id="KW-0812">Transmembrane</keyword>